<dbReference type="AlphaFoldDB" id="A0A1V9FRU2"/>
<accession>A0A1V9FRU2</accession>
<organism evidence="1 2">
    <name type="scientific">Niastella vici</name>
    <dbReference type="NCBI Taxonomy" id="1703345"/>
    <lineage>
        <taxon>Bacteria</taxon>
        <taxon>Pseudomonadati</taxon>
        <taxon>Bacteroidota</taxon>
        <taxon>Chitinophagia</taxon>
        <taxon>Chitinophagales</taxon>
        <taxon>Chitinophagaceae</taxon>
        <taxon>Niastella</taxon>
    </lineage>
</organism>
<keyword evidence="2" id="KW-1185">Reference proteome</keyword>
<protein>
    <recommendedName>
        <fullName evidence="3">Outer membrane lipoprotein-sorting protein</fullName>
    </recommendedName>
</protein>
<evidence type="ECO:0000313" key="2">
    <source>
        <dbReference type="Proteomes" id="UP000192796"/>
    </source>
</evidence>
<reference evidence="1 2" key="1">
    <citation type="submission" date="2016-03" db="EMBL/GenBank/DDBJ databases">
        <title>Niastella vici sp. nov., isolated from farmland soil.</title>
        <authorList>
            <person name="Chen L."/>
            <person name="Wang D."/>
            <person name="Yang S."/>
            <person name="Wang G."/>
        </authorList>
    </citation>
    <scope>NUCLEOTIDE SEQUENCE [LARGE SCALE GENOMIC DNA]</scope>
    <source>
        <strain evidence="1 2">DJ57</strain>
    </source>
</reference>
<dbReference type="EMBL" id="LVYD01000058">
    <property type="protein sequence ID" value="OQP61001.1"/>
    <property type="molecule type" value="Genomic_DNA"/>
</dbReference>
<gene>
    <name evidence="1" type="ORF">A3860_04560</name>
</gene>
<comment type="caution">
    <text evidence="1">The sequence shown here is derived from an EMBL/GenBank/DDBJ whole genome shotgun (WGS) entry which is preliminary data.</text>
</comment>
<name>A0A1V9FRU2_9BACT</name>
<sequence>MALCNILTGQPTNFINSPNREAARLPEYVHSGGNDHSDGLTKRPIYKTILPIKKVQKMRSLRVVLMAASMLSVVSLHAQTADEIINKHIEALGGKEKLASIKTVYTEYEMEIPGMGAAPGKTWLVNGKAYKNEVELAGQKIIQCFTDKSAWGLNPMMGQATPTEMPAEQAKVGMGQLDPGGPLFNYAAKGTTVDLVGKEALNGKDAFKLKLKTKEGVESLIWIDPTTYYILQSSVKVSGGGMDVETNLTFSDYKKTDYGNVIPSKTEINMQGVALNLTNKKTEINKEIDMKLFEMPKQ</sequence>
<dbReference type="STRING" id="1703345.A3860_04560"/>
<proteinExistence type="predicted"/>
<evidence type="ECO:0008006" key="3">
    <source>
        <dbReference type="Google" id="ProtNLM"/>
    </source>
</evidence>
<dbReference type="Gene3D" id="2.50.20.10">
    <property type="entry name" value="Lipoprotein localisation LolA/LolB/LppX"/>
    <property type="match status" value="1"/>
</dbReference>
<evidence type="ECO:0000313" key="1">
    <source>
        <dbReference type="EMBL" id="OQP61001.1"/>
    </source>
</evidence>
<dbReference type="Proteomes" id="UP000192796">
    <property type="component" value="Unassembled WGS sequence"/>
</dbReference>